<keyword evidence="6" id="KW-1185">Reference proteome</keyword>
<dbReference type="SUPFAM" id="SSF51905">
    <property type="entry name" value="FAD/NAD(P)-binding domain"/>
    <property type="match status" value="1"/>
</dbReference>
<name>A0A7N0V1S3_KALFE</name>
<dbReference type="InterPro" id="IPR036188">
    <property type="entry name" value="FAD/NAD-bd_sf"/>
</dbReference>
<evidence type="ECO:0000313" key="5">
    <source>
        <dbReference type="EnsemblPlants" id="Kaladp0095s0114.1.v1.1"/>
    </source>
</evidence>
<dbReference type="Proteomes" id="UP000594263">
    <property type="component" value="Unplaced"/>
</dbReference>
<dbReference type="GO" id="GO:0071949">
    <property type="term" value="F:FAD binding"/>
    <property type="evidence" value="ECO:0007669"/>
    <property type="project" value="InterPro"/>
</dbReference>
<reference evidence="5" key="1">
    <citation type="submission" date="2021-01" db="UniProtKB">
        <authorList>
            <consortium name="EnsemblPlants"/>
        </authorList>
    </citation>
    <scope>IDENTIFICATION</scope>
</reference>
<evidence type="ECO:0000256" key="2">
    <source>
        <dbReference type="ARBA" id="ARBA00023033"/>
    </source>
</evidence>
<dbReference type="EnsemblPlants" id="Kaladp0095s0114.1.v1.1">
    <property type="protein sequence ID" value="Kaladp0095s0114.1.v1.1"/>
    <property type="gene ID" value="Kaladp0095s0114.v1.1"/>
</dbReference>
<dbReference type="PANTHER" id="PTHR45934:SF1">
    <property type="entry name" value="OS04G0423100 PROTEIN"/>
    <property type="match status" value="1"/>
</dbReference>
<feature type="domain" description="FAD-binding" evidence="4">
    <location>
        <begin position="9"/>
        <end position="337"/>
    </location>
</feature>
<dbReference type="PANTHER" id="PTHR45934">
    <property type="entry name" value="FAD/NAD(P)-BINDING OXIDOREDUCTASE FAMILY PROTEIN"/>
    <property type="match status" value="1"/>
</dbReference>
<dbReference type="AlphaFoldDB" id="A0A7N0V1S3"/>
<dbReference type="OMA" id="IAGYCPT"/>
<comment type="similarity">
    <text evidence="3">Belongs to the 3-hydroxybenzoate 6-hydroxylase family.</text>
</comment>
<protein>
    <recommendedName>
        <fullName evidence="4">FAD-binding domain-containing protein</fullName>
    </recommendedName>
</protein>
<evidence type="ECO:0000259" key="4">
    <source>
        <dbReference type="Pfam" id="PF01494"/>
    </source>
</evidence>
<dbReference type="PRINTS" id="PR00420">
    <property type="entry name" value="RNGMNOXGNASE"/>
</dbReference>
<organism evidence="5 6">
    <name type="scientific">Kalanchoe fedtschenkoi</name>
    <name type="common">Lavender scallops</name>
    <name type="synonym">South American air plant</name>
    <dbReference type="NCBI Taxonomy" id="63787"/>
    <lineage>
        <taxon>Eukaryota</taxon>
        <taxon>Viridiplantae</taxon>
        <taxon>Streptophyta</taxon>
        <taxon>Embryophyta</taxon>
        <taxon>Tracheophyta</taxon>
        <taxon>Spermatophyta</taxon>
        <taxon>Magnoliopsida</taxon>
        <taxon>eudicotyledons</taxon>
        <taxon>Gunneridae</taxon>
        <taxon>Pentapetalae</taxon>
        <taxon>Saxifragales</taxon>
        <taxon>Crassulaceae</taxon>
        <taxon>Kalanchoe</taxon>
    </lineage>
</organism>
<evidence type="ECO:0000256" key="3">
    <source>
        <dbReference type="ARBA" id="ARBA00024018"/>
    </source>
</evidence>
<proteinExistence type="inferred from homology"/>
<sequence length="432" mass="46735">MSQVVVEEDVVIVGGGIAGLATALGLARVGIRSIVLEKSNELRTTGSSLSLAGNAWTALEALGVAHKLAPLYPPLGKGTVTDVTTGATREISLSTTTKNGVMKAGVRAVHRKVLLEALAEELPADTIRYGSKLASIDTKTTPDGSTTVLIHLQDGTTITTKVLIGCDGVHSMVAKWLGLSDPVESGRWAVRGLSTFSTGHGMAYSVEQFLNPVTRAGMAAISDQEVYWFFTSKYSTTGREEKFKTDPAEIQRAILDHFAKDFPAQYKKVVERSDPASLSWAPLLFRYPHHVLLNNLTKHNITVAGDAMHPMTPDLGQGGCAALEDAVVLSRHIGLSYIKNGRRIESKDVAGALMEYAKERRWRAAGLILGSYLSGWVQGSGSNWLMKLLRTVFYMFVFKWIFSLVNYDCGKLPTTATANTTSSEDAGRTKKD</sequence>
<keyword evidence="1" id="KW-0560">Oxidoreductase</keyword>
<dbReference type="InterPro" id="IPR002938">
    <property type="entry name" value="FAD-bd"/>
</dbReference>
<dbReference type="Gene3D" id="3.50.50.60">
    <property type="entry name" value="FAD/NAD(P)-binding domain"/>
    <property type="match status" value="1"/>
</dbReference>
<keyword evidence="2" id="KW-0503">Monooxygenase</keyword>
<accession>A0A7N0V1S3</accession>
<dbReference type="InterPro" id="IPR044560">
    <property type="entry name" value="MOase"/>
</dbReference>
<evidence type="ECO:0000313" key="6">
    <source>
        <dbReference type="Proteomes" id="UP000594263"/>
    </source>
</evidence>
<dbReference type="Gramene" id="Kaladp0095s0114.1.v1.1">
    <property type="protein sequence ID" value="Kaladp0095s0114.1.v1.1"/>
    <property type="gene ID" value="Kaladp0095s0114.v1.1"/>
</dbReference>
<evidence type="ECO:0000256" key="1">
    <source>
        <dbReference type="ARBA" id="ARBA00023002"/>
    </source>
</evidence>
<dbReference type="GO" id="GO:0004497">
    <property type="term" value="F:monooxygenase activity"/>
    <property type="evidence" value="ECO:0007669"/>
    <property type="project" value="UniProtKB-KW"/>
</dbReference>
<dbReference type="Pfam" id="PF01494">
    <property type="entry name" value="FAD_binding_3"/>
    <property type="match status" value="1"/>
</dbReference>